<feature type="transmembrane region" description="Helical" evidence="7">
    <location>
        <begin position="192"/>
        <end position="211"/>
    </location>
</feature>
<dbReference type="Pfam" id="PF06738">
    <property type="entry name" value="ThrE"/>
    <property type="match status" value="1"/>
</dbReference>
<evidence type="ECO:0000256" key="4">
    <source>
        <dbReference type="ARBA" id="ARBA00022989"/>
    </source>
</evidence>
<protein>
    <submittedName>
        <fullName evidence="9">Threonine/serine exporter family protein</fullName>
    </submittedName>
</protein>
<evidence type="ECO:0000256" key="6">
    <source>
        <dbReference type="ARBA" id="ARBA00034125"/>
    </source>
</evidence>
<feature type="transmembrane region" description="Helical" evidence="7">
    <location>
        <begin position="223"/>
        <end position="247"/>
    </location>
</feature>
<dbReference type="PANTHER" id="PTHR34390:SF2">
    <property type="entry name" value="SUCCINATE TRANSPORTER SUBUNIT YJJP-RELATED"/>
    <property type="match status" value="1"/>
</dbReference>
<keyword evidence="5 7" id="KW-0472">Membrane</keyword>
<name>A0ABV1BUE8_9FIRM</name>
<reference evidence="9 10" key="1">
    <citation type="submission" date="2024-03" db="EMBL/GenBank/DDBJ databases">
        <title>Human intestinal bacterial collection.</title>
        <authorList>
            <person name="Pauvert C."/>
            <person name="Hitch T.C.A."/>
            <person name="Clavel T."/>
        </authorList>
    </citation>
    <scope>NUCLEOTIDE SEQUENCE [LARGE SCALE GENOMIC DNA]</scope>
    <source>
        <strain evidence="9 10">CLA-AA-H255</strain>
    </source>
</reference>
<keyword evidence="4 7" id="KW-1133">Transmembrane helix</keyword>
<gene>
    <name evidence="9" type="ORF">WMO14_05640</name>
</gene>
<evidence type="ECO:0000259" key="8">
    <source>
        <dbReference type="Pfam" id="PF06738"/>
    </source>
</evidence>
<feature type="transmembrane region" description="Helical" evidence="7">
    <location>
        <begin position="168"/>
        <end position="186"/>
    </location>
</feature>
<feature type="domain" description="Threonine/serine exporter-like N-terminal" evidence="8">
    <location>
        <begin position="9"/>
        <end position="246"/>
    </location>
</feature>
<comment type="subcellular location">
    <subcellularLocation>
        <location evidence="1">Cell membrane</location>
        <topology evidence="1">Multi-pass membrane protein</topology>
    </subcellularLocation>
</comment>
<comment type="caution">
    <text evidence="9">The sequence shown here is derived from an EMBL/GenBank/DDBJ whole genome shotgun (WGS) entry which is preliminary data.</text>
</comment>
<accession>A0ABV1BUE8</accession>
<evidence type="ECO:0000256" key="7">
    <source>
        <dbReference type="SAM" id="Phobius"/>
    </source>
</evidence>
<keyword evidence="3 7" id="KW-0812">Transmembrane</keyword>
<dbReference type="PANTHER" id="PTHR34390">
    <property type="entry name" value="UPF0442 PROTEIN YJJB-RELATED"/>
    <property type="match status" value="1"/>
</dbReference>
<dbReference type="Proteomes" id="UP001442364">
    <property type="component" value="Unassembled WGS sequence"/>
</dbReference>
<comment type="similarity">
    <text evidence="6">Belongs to the ThrE exporter (TC 2.A.79) family.</text>
</comment>
<sequence length="248" mass="27013">MDYKLLIDTAALAGMIMLENGAEIYRVEETIDYMLKTSGLKTTQAFVVSTGFMISLDDPSIDALTVVRRVDRGATNLNMIAQVNDISRKFYKGIISLEEAFSQLKHLKKNQYPWWLKDICTVFVGLFFTGMYGGNGVDMLFTGIVGVFLAIWLHAAGSMKLNSLIKDLTASIILSVVARVLIHLNPLAHLDLIIIGSIMVLVPGAAITNAIRDTLHGDYASGNANILQAFTEAALIALGVYIGLVIIS</sequence>
<proteinExistence type="inferred from homology"/>
<evidence type="ECO:0000256" key="3">
    <source>
        <dbReference type="ARBA" id="ARBA00022692"/>
    </source>
</evidence>
<evidence type="ECO:0000256" key="5">
    <source>
        <dbReference type="ARBA" id="ARBA00023136"/>
    </source>
</evidence>
<keyword evidence="2" id="KW-1003">Cell membrane</keyword>
<organism evidence="9 10">
    <name type="scientific">[Lactobacillus] rogosae</name>
    <dbReference type="NCBI Taxonomy" id="706562"/>
    <lineage>
        <taxon>Bacteria</taxon>
        <taxon>Bacillati</taxon>
        <taxon>Bacillota</taxon>
        <taxon>Clostridia</taxon>
        <taxon>Lachnospirales</taxon>
        <taxon>Lachnospiraceae</taxon>
        <taxon>Lachnospira</taxon>
    </lineage>
</organism>
<dbReference type="EMBL" id="JBBMER010000003">
    <property type="protein sequence ID" value="MEQ2379361.1"/>
    <property type="molecule type" value="Genomic_DNA"/>
</dbReference>
<evidence type="ECO:0000313" key="9">
    <source>
        <dbReference type="EMBL" id="MEQ2379361.1"/>
    </source>
</evidence>
<feature type="transmembrane region" description="Helical" evidence="7">
    <location>
        <begin position="139"/>
        <end position="156"/>
    </location>
</feature>
<evidence type="ECO:0000256" key="1">
    <source>
        <dbReference type="ARBA" id="ARBA00004651"/>
    </source>
</evidence>
<feature type="transmembrane region" description="Helical" evidence="7">
    <location>
        <begin position="114"/>
        <end position="133"/>
    </location>
</feature>
<evidence type="ECO:0000313" key="10">
    <source>
        <dbReference type="Proteomes" id="UP001442364"/>
    </source>
</evidence>
<dbReference type="RefSeq" id="WP_055173993.1">
    <property type="nucleotide sequence ID" value="NZ_DAWCMB010000222.1"/>
</dbReference>
<evidence type="ECO:0000256" key="2">
    <source>
        <dbReference type="ARBA" id="ARBA00022475"/>
    </source>
</evidence>
<dbReference type="InterPro" id="IPR050539">
    <property type="entry name" value="ThrE_Dicarb/AminoAcid_Exp"/>
</dbReference>
<keyword evidence="10" id="KW-1185">Reference proteome</keyword>
<dbReference type="InterPro" id="IPR010619">
    <property type="entry name" value="ThrE-like_N"/>
</dbReference>